<feature type="region of interest" description="Disordered" evidence="7">
    <location>
        <begin position="453"/>
        <end position="522"/>
    </location>
</feature>
<dbReference type="Proteomes" id="UP000886998">
    <property type="component" value="Unassembled WGS sequence"/>
</dbReference>
<dbReference type="SUPFAM" id="SSF46785">
    <property type="entry name" value="Winged helix' DNA-binding domain"/>
    <property type="match status" value="1"/>
</dbReference>
<evidence type="ECO:0000259" key="8">
    <source>
        <dbReference type="PROSITE" id="PS50039"/>
    </source>
</evidence>
<evidence type="ECO:0000256" key="1">
    <source>
        <dbReference type="ARBA" id="ARBA00022473"/>
    </source>
</evidence>
<dbReference type="Gene3D" id="1.10.10.10">
    <property type="entry name" value="Winged helix-like DNA-binding domain superfamily/Winged helix DNA-binding domain"/>
    <property type="match status" value="1"/>
</dbReference>
<dbReference type="PANTHER" id="PTHR46721:SF3">
    <property type="entry name" value="FORKHEAD BOX N1"/>
    <property type="match status" value="1"/>
</dbReference>
<dbReference type="PANTHER" id="PTHR46721">
    <property type="entry name" value="FORKHEAD BOX PROTEIN N1"/>
    <property type="match status" value="1"/>
</dbReference>
<keyword evidence="4" id="KW-0804">Transcription</keyword>
<dbReference type="PROSITE" id="PS00658">
    <property type="entry name" value="FORK_HEAD_2"/>
    <property type="match status" value="1"/>
</dbReference>
<keyword evidence="10" id="KW-1185">Reference proteome</keyword>
<dbReference type="InterPro" id="IPR036388">
    <property type="entry name" value="WH-like_DNA-bd_sf"/>
</dbReference>
<dbReference type="PROSITE" id="PS50039">
    <property type="entry name" value="FORK_HEAD_3"/>
    <property type="match status" value="1"/>
</dbReference>
<feature type="region of interest" description="Disordered" evidence="7">
    <location>
        <begin position="367"/>
        <end position="388"/>
    </location>
</feature>
<sequence length="522" mass="58071">MPITPTCPISYRGSGHVFYFDQWEITVFKWHCLFVLKFCVKMDVFGDSFKLHDMIDSDMRSLRSEFGDYLNEISFNASGSHLDFDIHMDALDATFDSELSNDGQTGWLNSSQLLNGSADFDSSIGGLLVNPRTALPVSLSESSSSSVSSLTDIISSEFQESSTFSSSINYTVGLPNQDFSSNTLDSEITDTDLAVNVPTPSPSPHNAPPTQFYSAQEYDSQDEVSESPKPKPKNKSGRSSQVNNQNSYPKPAYSYSCLIAMALKNSKTGSLPVNEIYDFMTENFPYFKTAPNGWKNSVRHNLSLNKCFEKIEKPVGNNSTQRKGYLWAMNPAKIEKMEEELQKWGSKDPAAIRKSMANPERLALIEKGELRSPDSDSEYESTAVSQEDEEDFAVEEKENELKVQVANVGNDILNGEFSTLGDSMNIEPCLPDLETQLQKGVWENLSDDRMQFLSDSPISPLSPKNSETMDEDSSLDSAPSVQRSYSQANFIYKNTPRASTSSTSSNRLRNNSSRKDKGTCNV</sequence>
<name>A0A8X6YIV4_9ARAC</name>
<dbReference type="SMART" id="SM00339">
    <property type="entry name" value="FH"/>
    <property type="match status" value="1"/>
</dbReference>
<feature type="region of interest" description="Disordered" evidence="7">
    <location>
        <begin position="217"/>
        <end position="247"/>
    </location>
</feature>
<accession>A0A8X6YIV4</accession>
<evidence type="ECO:0000256" key="7">
    <source>
        <dbReference type="SAM" id="MobiDB-lite"/>
    </source>
</evidence>
<dbReference type="InterPro" id="IPR049624">
    <property type="entry name" value="FOXN1_4"/>
</dbReference>
<dbReference type="PRINTS" id="PR00053">
    <property type="entry name" value="FORKHEAD"/>
</dbReference>
<evidence type="ECO:0000256" key="3">
    <source>
        <dbReference type="ARBA" id="ARBA00023125"/>
    </source>
</evidence>
<dbReference type="OrthoDB" id="6433332at2759"/>
<evidence type="ECO:0000256" key="2">
    <source>
        <dbReference type="ARBA" id="ARBA00023015"/>
    </source>
</evidence>
<dbReference type="InterPro" id="IPR036390">
    <property type="entry name" value="WH_DNA-bd_sf"/>
</dbReference>
<gene>
    <name evidence="9" type="primary">FOXN1</name>
    <name evidence="9" type="ORF">TNIN_338541</name>
</gene>
<protein>
    <submittedName>
        <fullName evidence="9">Forkhead box protein N1</fullName>
    </submittedName>
</protein>
<reference evidence="9" key="1">
    <citation type="submission" date="2020-08" db="EMBL/GenBank/DDBJ databases">
        <title>Multicomponent nature underlies the extraordinary mechanical properties of spider dragline silk.</title>
        <authorList>
            <person name="Kono N."/>
            <person name="Nakamura H."/>
            <person name="Mori M."/>
            <person name="Yoshida Y."/>
            <person name="Ohtoshi R."/>
            <person name="Malay A.D."/>
            <person name="Moran D.A.P."/>
            <person name="Tomita M."/>
            <person name="Numata K."/>
            <person name="Arakawa K."/>
        </authorList>
    </citation>
    <scope>NUCLEOTIDE SEQUENCE</scope>
</reference>
<comment type="caution">
    <text evidence="9">The sequence shown here is derived from an EMBL/GenBank/DDBJ whole genome shotgun (WGS) entry which is preliminary data.</text>
</comment>
<dbReference type="Pfam" id="PF00250">
    <property type="entry name" value="Forkhead"/>
    <property type="match status" value="1"/>
</dbReference>
<dbReference type="EMBL" id="BMAV01019883">
    <property type="protein sequence ID" value="GFY73148.1"/>
    <property type="molecule type" value="Genomic_DNA"/>
</dbReference>
<dbReference type="InterPro" id="IPR001766">
    <property type="entry name" value="Fork_head_dom"/>
</dbReference>
<evidence type="ECO:0000256" key="6">
    <source>
        <dbReference type="PROSITE-ProRule" id="PRU00089"/>
    </source>
</evidence>
<feature type="region of interest" description="Disordered" evidence="7">
    <location>
        <begin position="193"/>
        <end position="212"/>
    </location>
</feature>
<dbReference type="InterPro" id="IPR030456">
    <property type="entry name" value="TF_fork_head_CS_2"/>
</dbReference>
<dbReference type="GO" id="GO:0000976">
    <property type="term" value="F:transcription cis-regulatory region binding"/>
    <property type="evidence" value="ECO:0007669"/>
    <property type="project" value="TreeGrafter"/>
</dbReference>
<keyword evidence="1" id="KW-0217">Developmental protein</keyword>
<feature type="domain" description="Fork-head" evidence="8">
    <location>
        <begin position="250"/>
        <end position="340"/>
    </location>
</feature>
<feature type="DNA-binding region" description="Fork-head" evidence="6">
    <location>
        <begin position="250"/>
        <end position="340"/>
    </location>
</feature>
<keyword evidence="3 6" id="KW-0238">DNA-binding</keyword>
<dbReference type="GO" id="GO:0005634">
    <property type="term" value="C:nucleus"/>
    <property type="evidence" value="ECO:0007669"/>
    <property type="project" value="UniProtKB-SubCell"/>
</dbReference>
<evidence type="ECO:0000256" key="4">
    <source>
        <dbReference type="ARBA" id="ARBA00023163"/>
    </source>
</evidence>
<comment type="subcellular location">
    <subcellularLocation>
        <location evidence="6">Nucleus</location>
    </subcellularLocation>
</comment>
<dbReference type="AlphaFoldDB" id="A0A8X6YIV4"/>
<dbReference type="GO" id="GO:0000981">
    <property type="term" value="F:DNA-binding transcription factor activity, RNA polymerase II-specific"/>
    <property type="evidence" value="ECO:0007669"/>
    <property type="project" value="TreeGrafter"/>
</dbReference>
<evidence type="ECO:0000313" key="9">
    <source>
        <dbReference type="EMBL" id="GFY73148.1"/>
    </source>
</evidence>
<evidence type="ECO:0000256" key="5">
    <source>
        <dbReference type="ARBA" id="ARBA00023242"/>
    </source>
</evidence>
<keyword evidence="2" id="KW-0805">Transcription regulation</keyword>
<feature type="compositionally biased region" description="Polar residues" evidence="7">
    <location>
        <begin position="475"/>
        <end position="489"/>
    </location>
</feature>
<feature type="compositionally biased region" description="Polar residues" evidence="7">
    <location>
        <begin position="453"/>
        <end position="466"/>
    </location>
</feature>
<keyword evidence="5 6" id="KW-0539">Nucleus</keyword>
<dbReference type="CDD" id="cd20030">
    <property type="entry name" value="FH_FOXN1-like"/>
    <property type="match status" value="1"/>
</dbReference>
<evidence type="ECO:0000313" key="10">
    <source>
        <dbReference type="Proteomes" id="UP000886998"/>
    </source>
</evidence>
<proteinExistence type="predicted"/>
<organism evidence="9 10">
    <name type="scientific">Trichonephila inaurata madagascariensis</name>
    <dbReference type="NCBI Taxonomy" id="2747483"/>
    <lineage>
        <taxon>Eukaryota</taxon>
        <taxon>Metazoa</taxon>
        <taxon>Ecdysozoa</taxon>
        <taxon>Arthropoda</taxon>
        <taxon>Chelicerata</taxon>
        <taxon>Arachnida</taxon>
        <taxon>Araneae</taxon>
        <taxon>Araneomorphae</taxon>
        <taxon>Entelegynae</taxon>
        <taxon>Araneoidea</taxon>
        <taxon>Nephilidae</taxon>
        <taxon>Trichonephila</taxon>
        <taxon>Trichonephila inaurata</taxon>
    </lineage>
</organism>
<feature type="compositionally biased region" description="Low complexity" evidence="7">
    <location>
        <begin position="494"/>
        <end position="511"/>
    </location>
</feature>
<feature type="compositionally biased region" description="Basic and acidic residues" evidence="7">
    <location>
        <begin position="513"/>
        <end position="522"/>
    </location>
</feature>